<dbReference type="GeneID" id="26232591"/>
<feature type="region of interest" description="Disordered" evidence="1">
    <location>
        <begin position="326"/>
        <end position="394"/>
    </location>
</feature>
<feature type="compositionally biased region" description="Low complexity" evidence="1">
    <location>
        <begin position="205"/>
        <end position="217"/>
    </location>
</feature>
<dbReference type="RefSeq" id="XP_014535264.2">
    <property type="nucleotide sequence ID" value="XM_014679778.2"/>
</dbReference>
<dbReference type="EMBL" id="CP060778">
    <property type="protein sequence ID" value="QQK46352.1"/>
    <property type="molecule type" value="Genomic_DNA"/>
</dbReference>
<feature type="compositionally biased region" description="Polar residues" evidence="1">
    <location>
        <begin position="302"/>
        <end position="312"/>
    </location>
</feature>
<dbReference type="Proteomes" id="UP000595662">
    <property type="component" value="Chromosome 5"/>
</dbReference>
<protein>
    <submittedName>
        <fullName evidence="2">Uncharacterized protein</fullName>
    </submittedName>
</protein>
<name>A0A7T6XSP6_PENDI</name>
<evidence type="ECO:0000256" key="1">
    <source>
        <dbReference type="SAM" id="MobiDB-lite"/>
    </source>
</evidence>
<dbReference type="KEGG" id="pdp:PDIP_42730"/>
<sequence length="732" mass="83675">MQDIRPESHITISREDLRQLLDEAFTRARLCEVDDTRALVDEIITTRRDEIRGLPGQDGQDAPQSGGHWKTDDVGYFTPDPTSDALVHTLKALVPLKSEEVVHANLPSCLREAAACWYSAELSDEDRQDLSAIIKVMAPSSVYSWRDIRAGRSVTEWAQNILRDAQAAEITGTTAVLRLVWTRIKPTLQRDIYLRYGQWYEMSKRTLPQQRPTQPQPMRYQGQQRYPHPYGRTIQTQGYQLPFRSRDIGTDTPQLTWSLNRDLQRQRRNTYPHPPSLPQGQLQRKSYAPPQLQQPSRQQQSAHNQSRTNQEGQLLLSDKPSNQAASIPAQAMQHANHALDQQQRTKQNHRRPPKWPESQRLSKLIFTTTDKAGTSHPIDGQRNGKRPGPSSGGKINMDRVSAWMVFHFSIHNYWDLVKQEACLALSYVRLTDEGIFYCLCTMTPYQLSSRFQADFDQHGDVRTSRIPLDPPMIIWANGLPWFPVYKAFYVLCGSWNPASHLVGRKYRSSTSEFFIGVALAPADAVRAALEDSLPQLTLRAFDSLTYPSPDRTNGPIDLIHVGTISRGQNKIACRFIMNKDPTFYVLVYKTIAKKDLTYTRLHDLNGFHEDICDSALNFSPRSYIDDDSYEASWQNIPESDFHEPPFACGKPFPARESPTQDAAKLKPIPWKDMYAIIDSFGNEASRRRKRAQREKNRQQNVTSGSHIPLLGPRCYRTTSIRPLAEYRPTLPH</sequence>
<feature type="compositionally biased region" description="Low complexity" evidence="1">
    <location>
        <begin position="289"/>
        <end position="301"/>
    </location>
</feature>
<feature type="region of interest" description="Disordered" evidence="1">
    <location>
        <begin position="267"/>
        <end position="312"/>
    </location>
</feature>
<organism evidence="2 3">
    <name type="scientific">Penicillium digitatum</name>
    <name type="common">Green mold</name>
    <dbReference type="NCBI Taxonomy" id="36651"/>
    <lineage>
        <taxon>Eukaryota</taxon>
        <taxon>Fungi</taxon>
        <taxon>Dikarya</taxon>
        <taxon>Ascomycota</taxon>
        <taxon>Pezizomycotina</taxon>
        <taxon>Eurotiomycetes</taxon>
        <taxon>Eurotiomycetidae</taxon>
        <taxon>Eurotiales</taxon>
        <taxon>Aspergillaceae</taxon>
        <taxon>Penicillium</taxon>
    </lineage>
</organism>
<reference evidence="2 3" key="1">
    <citation type="submission" date="2020-08" db="EMBL/GenBank/DDBJ databases">
        <title>The completed genome sequence of the pathogenic ascomycete fungus Penicillium digitatum.</title>
        <authorList>
            <person name="Wang M."/>
        </authorList>
    </citation>
    <scope>NUCLEOTIDE SEQUENCE [LARGE SCALE GENOMIC DNA]</scope>
    <source>
        <strain evidence="2 3">PdW03</strain>
    </source>
</reference>
<gene>
    <name evidence="2" type="ORF">Pdw03_1250</name>
</gene>
<feature type="compositionally biased region" description="Polar residues" evidence="1">
    <location>
        <begin position="359"/>
        <end position="372"/>
    </location>
</feature>
<accession>A0A7T6XSP6</accession>
<feature type="region of interest" description="Disordered" evidence="1">
    <location>
        <begin position="685"/>
        <end position="708"/>
    </location>
</feature>
<evidence type="ECO:0000313" key="2">
    <source>
        <dbReference type="EMBL" id="QQK46352.1"/>
    </source>
</evidence>
<feature type="region of interest" description="Disordered" evidence="1">
    <location>
        <begin position="205"/>
        <end position="231"/>
    </location>
</feature>
<evidence type="ECO:0000313" key="3">
    <source>
        <dbReference type="Proteomes" id="UP000595662"/>
    </source>
</evidence>
<dbReference type="VEuPathDB" id="FungiDB:PDIP_42730"/>
<dbReference type="AlphaFoldDB" id="A0A7T6XSP6"/>
<proteinExistence type="predicted"/>